<gene>
    <name evidence="2" type="ORF">MOZ64_02850</name>
</gene>
<protein>
    <submittedName>
        <fullName evidence="2">Uncharacterized protein</fullName>
    </submittedName>
</protein>
<evidence type="ECO:0000313" key="2">
    <source>
        <dbReference type="EMBL" id="MDX8416785.1"/>
    </source>
</evidence>
<proteinExistence type="predicted"/>
<evidence type="ECO:0000256" key="1">
    <source>
        <dbReference type="SAM" id="Phobius"/>
    </source>
</evidence>
<feature type="transmembrane region" description="Helical" evidence="1">
    <location>
        <begin position="63"/>
        <end position="87"/>
    </location>
</feature>
<sequence length="95" mass="10547">MRIYIFIAILYALAIVVYAMSLKAIQLTSEGQKNVKTDIALMIVVALGLAYAGYTYVQSATSTHFVLLILLSVAYIACIGYHSYFMVQNAQKKED</sequence>
<name>A0ABU4WMM0_9FIRM</name>
<keyword evidence="1" id="KW-0812">Transmembrane</keyword>
<keyword evidence="1" id="KW-0472">Membrane</keyword>
<organism evidence="2 3">
    <name type="scientific">Absicoccus intestinalis</name>
    <dbReference type="NCBI Taxonomy" id="2926319"/>
    <lineage>
        <taxon>Bacteria</taxon>
        <taxon>Bacillati</taxon>
        <taxon>Bacillota</taxon>
        <taxon>Erysipelotrichia</taxon>
        <taxon>Erysipelotrichales</taxon>
        <taxon>Erysipelotrichaceae</taxon>
        <taxon>Absicoccus</taxon>
    </lineage>
</organism>
<dbReference type="EMBL" id="JALBUS010000003">
    <property type="protein sequence ID" value="MDX8416785.1"/>
    <property type="molecule type" value="Genomic_DNA"/>
</dbReference>
<reference evidence="2 3" key="1">
    <citation type="submission" date="2022-03" db="EMBL/GenBank/DDBJ databases">
        <title>Novel taxa within the pig intestine.</title>
        <authorList>
            <person name="Wylensek D."/>
            <person name="Bishof K."/>
            <person name="Afrizal A."/>
            <person name="Clavel T."/>
        </authorList>
    </citation>
    <scope>NUCLEOTIDE SEQUENCE [LARGE SCALE GENOMIC DNA]</scope>
    <source>
        <strain evidence="2 3">Cla-KB-P134</strain>
    </source>
</reference>
<keyword evidence="1" id="KW-1133">Transmembrane helix</keyword>
<comment type="caution">
    <text evidence="2">The sequence shown here is derived from an EMBL/GenBank/DDBJ whole genome shotgun (WGS) entry which is preliminary data.</text>
</comment>
<evidence type="ECO:0000313" key="3">
    <source>
        <dbReference type="Proteomes" id="UP001285244"/>
    </source>
</evidence>
<feature type="transmembrane region" description="Helical" evidence="1">
    <location>
        <begin position="37"/>
        <end position="57"/>
    </location>
</feature>
<keyword evidence="3" id="KW-1185">Reference proteome</keyword>
<feature type="transmembrane region" description="Helical" evidence="1">
    <location>
        <begin position="6"/>
        <end position="25"/>
    </location>
</feature>
<dbReference type="Proteomes" id="UP001285244">
    <property type="component" value="Unassembled WGS sequence"/>
</dbReference>
<accession>A0ABU4WMM0</accession>
<dbReference type="RefSeq" id="WP_320325103.1">
    <property type="nucleotide sequence ID" value="NZ_JALBUS010000003.1"/>
</dbReference>